<evidence type="ECO:0000256" key="7">
    <source>
        <dbReference type="HAMAP-Rule" id="MF_00108"/>
    </source>
</evidence>
<dbReference type="PROSITE" id="PS01295">
    <property type="entry name" value="ISPD"/>
    <property type="match status" value="1"/>
</dbReference>
<evidence type="ECO:0000256" key="3">
    <source>
        <dbReference type="ARBA" id="ARBA00009789"/>
    </source>
</evidence>
<keyword evidence="10" id="KW-1185">Reference proteome</keyword>
<feature type="site" description="Positions MEP for the nucleophilic attack" evidence="7">
    <location>
        <position position="214"/>
    </location>
</feature>
<dbReference type="GO" id="GO:0050518">
    <property type="term" value="F:2-C-methyl-D-erythritol 4-phosphate cytidylyltransferase activity"/>
    <property type="evidence" value="ECO:0007669"/>
    <property type="project" value="UniProtKB-UniRule"/>
</dbReference>
<dbReference type="RefSeq" id="WP_100746035.1">
    <property type="nucleotide sequence ID" value="NZ_NPEF02000011.1"/>
</dbReference>
<dbReference type="EC" id="2.7.7.60" evidence="7"/>
<evidence type="ECO:0000256" key="4">
    <source>
        <dbReference type="ARBA" id="ARBA00022679"/>
    </source>
</evidence>
<sequence>MKFLFLSEKIHVLILAGGTGTRMGASVPKQFLEVNQEPILVHSLKRFQDWGKQKRIVLVSHPDSMEKTETVCAPYLREGDRIVEGGDSRHASMLCGLSALELQNDDIVLVHDAARPFVLASELDSLCESVRRNGAATLAAPTSETVLEELNGQTVSLLDRERIRFMKTPQGIRGDVVKALLLSSVDSYPTDLCSWALSAGIKSAIVESHPFNLKITRKEDIELAEAYSVLFAKLSESVVEKKD</sequence>
<organism evidence="9">
    <name type="scientific">Leptospira ellisii</name>
    <dbReference type="NCBI Taxonomy" id="2023197"/>
    <lineage>
        <taxon>Bacteria</taxon>
        <taxon>Pseudomonadati</taxon>
        <taxon>Spirochaetota</taxon>
        <taxon>Spirochaetia</taxon>
        <taxon>Leptospirales</taxon>
        <taxon>Leptospiraceae</taxon>
        <taxon>Leptospira</taxon>
    </lineage>
</organism>
<keyword evidence="5 7" id="KW-0548">Nucleotidyltransferase</keyword>
<comment type="similarity">
    <text evidence="3 7">Belongs to the IspD/TarI cytidylyltransferase family. IspD subfamily.</text>
</comment>
<gene>
    <name evidence="7" type="primary">ispD</name>
    <name evidence="8" type="ORF">CH379_010180</name>
    <name evidence="9" type="ORF">CH379_03465</name>
</gene>
<keyword evidence="6 7" id="KW-0414">Isoprene biosynthesis</keyword>
<reference evidence="8" key="3">
    <citation type="submission" date="2023-10" db="EMBL/GenBank/DDBJ databases">
        <authorList>
            <person name="Picardeau M."/>
            <person name="Thibeaux R."/>
        </authorList>
    </citation>
    <scope>NUCLEOTIDE SEQUENCE</scope>
    <source>
        <strain evidence="8">ATI7-C-A5</strain>
    </source>
</reference>
<dbReference type="HAMAP" id="MF_00108">
    <property type="entry name" value="IspD"/>
    <property type="match status" value="1"/>
</dbReference>
<dbReference type="EMBL" id="NPEF01000021">
    <property type="protein sequence ID" value="PJZ94265.1"/>
    <property type="molecule type" value="Genomic_DNA"/>
</dbReference>
<dbReference type="UniPathway" id="UPA00056">
    <property type="reaction ID" value="UER00093"/>
</dbReference>
<dbReference type="Pfam" id="PF01128">
    <property type="entry name" value="IspD"/>
    <property type="match status" value="1"/>
</dbReference>
<dbReference type="Gene3D" id="3.90.550.10">
    <property type="entry name" value="Spore Coat Polysaccharide Biosynthesis Protein SpsA, Chain A"/>
    <property type="match status" value="1"/>
</dbReference>
<evidence type="ECO:0000313" key="8">
    <source>
        <dbReference type="EMBL" id="MDV6235990.1"/>
    </source>
</evidence>
<dbReference type="EMBL" id="NPEF02000011">
    <property type="protein sequence ID" value="MDV6235990.1"/>
    <property type="molecule type" value="Genomic_DNA"/>
</dbReference>
<dbReference type="PANTHER" id="PTHR43015:SF1">
    <property type="entry name" value="D-RIBITOL-5-PHOSPHATE CYTIDYLYLTRANSFERASE"/>
    <property type="match status" value="1"/>
</dbReference>
<comment type="caution">
    <text evidence="9">The sequence shown here is derived from an EMBL/GenBank/DDBJ whole genome shotgun (WGS) entry which is preliminary data.</text>
</comment>
<accession>A0A2N0BNK9</accession>
<evidence type="ECO:0000313" key="10">
    <source>
        <dbReference type="Proteomes" id="UP000232122"/>
    </source>
</evidence>
<dbReference type="PANTHER" id="PTHR43015">
    <property type="entry name" value="D-RIBITOL-5-PHOSPHATE CYTIDYLYLTRANSFERASE"/>
    <property type="match status" value="1"/>
</dbReference>
<dbReference type="CDD" id="cd02516">
    <property type="entry name" value="CDP-ME_synthetase"/>
    <property type="match status" value="1"/>
</dbReference>
<feature type="site" description="Transition state stabilizer" evidence="7">
    <location>
        <position position="22"/>
    </location>
</feature>
<dbReference type="InterPro" id="IPR001228">
    <property type="entry name" value="IspD"/>
</dbReference>
<comment type="function">
    <text evidence="7">Catalyzes the formation of 4-diphosphocytidyl-2-C-methyl-D-erythritol from CTP and 2-C-methyl-D-erythritol 4-phosphate (MEP).</text>
</comment>
<evidence type="ECO:0000256" key="2">
    <source>
        <dbReference type="ARBA" id="ARBA00004787"/>
    </source>
</evidence>
<proteinExistence type="inferred from homology"/>
<dbReference type="AlphaFoldDB" id="A0A2N0BCP3"/>
<accession>A0A2N0BCP3</accession>
<name>A0A2N0BCP3_9LEPT</name>
<evidence type="ECO:0000256" key="6">
    <source>
        <dbReference type="ARBA" id="ARBA00023229"/>
    </source>
</evidence>
<dbReference type="OrthoDB" id="9806837at2"/>
<dbReference type="InterPro" id="IPR018294">
    <property type="entry name" value="ISPD_synthase_CS"/>
</dbReference>
<keyword evidence="4 7" id="KW-0808">Transferase</keyword>
<protein>
    <recommendedName>
        <fullName evidence="7">2-C-methyl-D-erythritol 4-phosphate cytidylyltransferase</fullName>
        <ecNumber evidence="7">2.7.7.60</ecNumber>
    </recommendedName>
    <alternativeName>
        <fullName evidence="7">4-diphosphocytidyl-2C-methyl-D-erythritol synthase</fullName>
    </alternativeName>
    <alternativeName>
        <fullName evidence="7">MEP cytidylyltransferase</fullName>
        <shortName evidence="7">MCT</shortName>
    </alternativeName>
</protein>
<feature type="site" description="Transition state stabilizer" evidence="7">
    <location>
        <position position="29"/>
    </location>
</feature>
<reference evidence="9" key="1">
    <citation type="submission" date="2017-07" db="EMBL/GenBank/DDBJ databases">
        <title>Leptospira spp. isolated from tropical soils.</title>
        <authorList>
            <person name="Thibeaux R."/>
            <person name="Iraola G."/>
            <person name="Ferres I."/>
            <person name="Bierque E."/>
            <person name="Girault D."/>
            <person name="Soupe-Gilbert M.-E."/>
            <person name="Picardeau M."/>
            <person name="Goarant C."/>
        </authorList>
    </citation>
    <scope>NUCLEOTIDE SEQUENCE [LARGE SCALE GENOMIC DNA]</scope>
    <source>
        <strain evidence="9">ATI7-C-A5</strain>
    </source>
</reference>
<dbReference type="InterPro" id="IPR034683">
    <property type="entry name" value="IspD/TarI"/>
</dbReference>
<evidence type="ECO:0000256" key="5">
    <source>
        <dbReference type="ARBA" id="ARBA00022695"/>
    </source>
</evidence>
<dbReference type="GO" id="GO:0005829">
    <property type="term" value="C:cytosol"/>
    <property type="evidence" value="ECO:0007669"/>
    <property type="project" value="TreeGrafter"/>
</dbReference>
<feature type="site" description="Positions MEP for the nucleophilic attack" evidence="7">
    <location>
        <position position="160"/>
    </location>
</feature>
<evidence type="ECO:0000256" key="1">
    <source>
        <dbReference type="ARBA" id="ARBA00001282"/>
    </source>
</evidence>
<dbReference type="GO" id="GO:0019288">
    <property type="term" value="P:isopentenyl diphosphate biosynthetic process, methylerythritol 4-phosphate pathway"/>
    <property type="evidence" value="ECO:0007669"/>
    <property type="project" value="UniProtKB-UniRule"/>
</dbReference>
<dbReference type="Proteomes" id="UP000232122">
    <property type="component" value="Unassembled WGS sequence"/>
</dbReference>
<comment type="catalytic activity">
    <reaction evidence="1 7">
        <text>2-C-methyl-D-erythritol 4-phosphate + CTP + H(+) = 4-CDP-2-C-methyl-D-erythritol + diphosphate</text>
        <dbReference type="Rhea" id="RHEA:13429"/>
        <dbReference type="ChEBI" id="CHEBI:15378"/>
        <dbReference type="ChEBI" id="CHEBI:33019"/>
        <dbReference type="ChEBI" id="CHEBI:37563"/>
        <dbReference type="ChEBI" id="CHEBI:57823"/>
        <dbReference type="ChEBI" id="CHEBI:58262"/>
        <dbReference type="EC" id="2.7.7.60"/>
    </reaction>
</comment>
<dbReference type="SUPFAM" id="SSF53448">
    <property type="entry name" value="Nucleotide-diphospho-sugar transferases"/>
    <property type="match status" value="1"/>
</dbReference>
<evidence type="ECO:0000313" key="9">
    <source>
        <dbReference type="EMBL" id="PJZ94265.1"/>
    </source>
</evidence>
<comment type="pathway">
    <text evidence="2 7">Isoprenoid biosynthesis; isopentenyl diphosphate biosynthesis via DXP pathway; isopentenyl diphosphate from 1-deoxy-D-xylulose 5-phosphate: step 2/6.</text>
</comment>
<dbReference type="InterPro" id="IPR029044">
    <property type="entry name" value="Nucleotide-diphossugar_trans"/>
</dbReference>
<reference evidence="8 10" key="2">
    <citation type="journal article" date="2018" name="Microb. Genom.">
        <title>Deciphering the unexplored Leptospira diversity from soils uncovers genomic evolution to virulence.</title>
        <authorList>
            <person name="Thibeaux R."/>
            <person name="Iraola G."/>
            <person name="Ferres I."/>
            <person name="Bierque E."/>
            <person name="Girault D."/>
            <person name="Soupe-Gilbert M.E."/>
            <person name="Picardeau M."/>
            <person name="Goarant C."/>
        </authorList>
    </citation>
    <scope>NUCLEOTIDE SEQUENCE [LARGE SCALE GENOMIC DNA]</scope>
    <source>
        <strain evidence="8 10">ATI7-C-A5</strain>
    </source>
</reference>